<dbReference type="AlphaFoldDB" id="A0A4Q2L0N4"/>
<dbReference type="InterPro" id="IPR001763">
    <property type="entry name" value="Rhodanese-like_dom"/>
</dbReference>
<evidence type="ECO:0000313" key="5">
    <source>
        <dbReference type="Proteomes" id="UP000293865"/>
    </source>
</evidence>
<reference evidence="4 5" key="1">
    <citation type="submission" date="2019-01" db="EMBL/GenBank/DDBJ databases">
        <title>Agromyces.</title>
        <authorList>
            <person name="Li J."/>
        </authorList>
    </citation>
    <scope>NUCLEOTIDE SEQUENCE [LARGE SCALE GENOMIC DNA]</scope>
    <source>
        <strain evidence="4 5">DSM 15934</strain>
    </source>
</reference>
<dbReference type="Pfam" id="PF00581">
    <property type="entry name" value="Rhodanese"/>
    <property type="match status" value="2"/>
</dbReference>
<dbReference type="Gene3D" id="3.40.250.10">
    <property type="entry name" value="Rhodanese-like domain"/>
    <property type="match status" value="2"/>
</dbReference>
<gene>
    <name evidence="4" type="ORF">ESP51_08755</name>
</gene>
<dbReference type="SUPFAM" id="SSF52821">
    <property type="entry name" value="Rhodanese/Cell cycle control phosphatase"/>
    <property type="match status" value="2"/>
</dbReference>
<dbReference type="OrthoDB" id="9770030at2"/>
<dbReference type="GO" id="GO:0004792">
    <property type="term" value="F:thiosulfate-cyanide sulfurtransferase activity"/>
    <property type="evidence" value="ECO:0007669"/>
    <property type="project" value="TreeGrafter"/>
</dbReference>
<evidence type="ECO:0000256" key="2">
    <source>
        <dbReference type="ARBA" id="ARBA00022737"/>
    </source>
</evidence>
<dbReference type="PANTHER" id="PTHR11364">
    <property type="entry name" value="THIOSULFATE SULFERTANSFERASE"/>
    <property type="match status" value="1"/>
</dbReference>
<evidence type="ECO:0000313" key="4">
    <source>
        <dbReference type="EMBL" id="RXZ70917.1"/>
    </source>
</evidence>
<dbReference type="SMART" id="SM00450">
    <property type="entry name" value="RHOD"/>
    <property type="match status" value="2"/>
</dbReference>
<dbReference type="InterPro" id="IPR036873">
    <property type="entry name" value="Rhodanese-like_dom_sf"/>
</dbReference>
<feature type="domain" description="Rhodanese" evidence="3">
    <location>
        <begin position="48"/>
        <end position="145"/>
    </location>
</feature>
<organism evidence="4 5">
    <name type="scientific">Agromyces albus</name>
    <dbReference type="NCBI Taxonomy" id="205332"/>
    <lineage>
        <taxon>Bacteria</taxon>
        <taxon>Bacillati</taxon>
        <taxon>Actinomycetota</taxon>
        <taxon>Actinomycetes</taxon>
        <taxon>Micrococcales</taxon>
        <taxon>Microbacteriaceae</taxon>
        <taxon>Agromyces</taxon>
    </lineage>
</organism>
<dbReference type="CDD" id="cd01448">
    <property type="entry name" value="TST_Repeat_1"/>
    <property type="match status" value="1"/>
</dbReference>
<keyword evidence="5" id="KW-1185">Reference proteome</keyword>
<proteinExistence type="predicted"/>
<evidence type="ECO:0000256" key="1">
    <source>
        <dbReference type="ARBA" id="ARBA00022679"/>
    </source>
</evidence>
<keyword evidence="2" id="KW-0677">Repeat</keyword>
<feature type="domain" description="Rhodanese" evidence="3">
    <location>
        <begin position="192"/>
        <end position="291"/>
    </location>
</feature>
<dbReference type="EMBL" id="SDPN01000013">
    <property type="protein sequence ID" value="RXZ70917.1"/>
    <property type="molecule type" value="Genomic_DNA"/>
</dbReference>
<dbReference type="Proteomes" id="UP000293865">
    <property type="component" value="Unassembled WGS sequence"/>
</dbReference>
<name>A0A4Q2L0N4_9MICO</name>
<dbReference type="PANTHER" id="PTHR11364:SF27">
    <property type="entry name" value="SULFURTRANSFERASE"/>
    <property type="match status" value="1"/>
</dbReference>
<dbReference type="RefSeq" id="WP_129520525.1">
    <property type="nucleotide sequence ID" value="NZ_SDPN01000013.1"/>
</dbReference>
<dbReference type="InterPro" id="IPR045078">
    <property type="entry name" value="TST/MPST-like"/>
</dbReference>
<sequence length="295" mass="31371">MTALEPGSALVSPQWLADHLEHPALVVVDATVLGVETDAGFRWLSGLDEYLIEGHVPGAVFADLLEEFSDPAAGLTFARPDAAQLEAAARGAGIDDDVTVVVYDSAIGQWAARLWWLLRSAGVERVAVLDGGLARWRAEGRPVDDGYQQPRAAGRLTLDERPERWADKAEVEQVVAGESDAALICALPASEFRGETGRRPRRGHIPRSVSVPVSTLVDRESRAFLRGDALGERLQGVETAASERPRTIVYCGAGIAAAGAALALHLAGHEDIAIYDGSLEEWAADDDAPLVTLAG</sequence>
<protein>
    <submittedName>
        <fullName evidence="4">Sulfurtransferase</fullName>
    </submittedName>
</protein>
<dbReference type="PROSITE" id="PS50206">
    <property type="entry name" value="RHODANESE_3"/>
    <property type="match status" value="2"/>
</dbReference>
<accession>A0A4Q2L0N4</accession>
<keyword evidence="1 4" id="KW-0808">Transferase</keyword>
<evidence type="ECO:0000259" key="3">
    <source>
        <dbReference type="PROSITE" id="PS50206"/>
    </source>
</evidence>
<comment type="caution">
    <text evidence="4">The sequence shown here is derived from an EMBL/GenBank/DDBJ whole genome shotgun (WGS) entry which is preliminary data.</text>
</comment>